<organism evidence="1">
    <name type="scientific">hydrothermal vent metagenome</name>
    <dbReference type="NCBI Taxonomy" id="652676"/>
    <lineage>
        <taxon>unclassified sequences</taxon>
        <taxon>metagenomes</taxon>
        <taxon>ecological metagenomes</taxon>
    </lineage>
</organism>
<dbReference type="EMBL" id="UOEI01000086">
    <property type="protein sequence ID" value="VAV92926.1"/>
    <property type="molecule type" value="Genomic_DNA"/>
</dbReference>
<protein>
    <recommendedName>
        <fullName evidence="2">Cell wall-active antibiotics response LiaF-like C-terminal domain-containing protein</fullName>
    </recommendedName>
</protein>
<gene>
    <name evidence="1" type="ORF">MNBD_ACTINO01-1733</name>
</gene>
<reference evidence="1" key="1">
    <citation type="submission" date="2018-06" db="EMBL/GenBank/DDBJ databases">
        <authorList>
            <person name="Zhirakovskaya E."/>
        </authorList>
    </citation>
    <scope>NUCLEOTIDE SEQUENCE</scope>
</reference>
<sequence length="150" mass="15640">MRSLKNILIVWLGAVAAAVVSVFIARRVVPVYGDETNNEFSIVAAMSGQSFESKAENLREGRVLALFGGVELDLVGAAIGNGATIILHAVLGGIDVIVPPGWRVEAITNEMLGGIGNRTNPDGQDDDAPLLLIDATAVLGGIEIHVQDVA</sequence>
<accession>A0A3B0RWN1</accession>
<dbReference type="AlphaFoldDB" id="A0A3B0RWN1"/>
<dbReference type="PANTHER" id="PTHR40763">
    <property type="entry name" value="MEMBRANE PROTEIN-RELATED"/>
    <property type="match status" value="1"/>
</dbReference>
<name>A0A3B0RWN1_9ZZZZ</name>
<dbReference type="PANTHER" id="PTHR40763:SF5">
    <property type="entry name" value="MEMBRANE PROTEIN"/>
    <property type="match status" value="1"/>
</dbReference>
<evidence type="ECO:0008006" key="2">
    <source>
        <dbReference type="Google" id="ProtNLM"/>
    </source>
</evidence>
<proteinExistence type="predicted"/>
<evidence type="ECO:0000313" key="1">
    <source>
        <dbReference type="EMBL" id="VAV92926.1"/>
    </source>
</evidence>